<evidence type="ECO:0000313" key="3">
    <source>
        <dbReference type="EMBL" id="QBK87018.1"/>
    </source>
</evidence>
<gene>
    <name evidence="3" type="ORF">LCMAC103_03620</name>
</gene>
<feature type="coiled-coil region" evidence="1">
    <location>
        <begin position="266"/>
        <end position="293"/>
    </location>
</feature>
<protein>
    <submittedName>
        <fullName evidence="3">Uncharacterized protein</fullName>
    </submittedName>
</protein>
<keyword evidence="1" id="KW-0175">Coiled coil</keyword>
<sequence>MSFAKVVAMIGDHNFTIAAFYLLQRAKCKFIECRTQTTQRTFILHIPDRYNVEIAAPGAEAVGDDEPIRLHIVPVGNEIVGRQLTHLRETKGTIVADFASLSSTTLCHVRAAPAADGDRYSCFRIVDKFDASSAATPASAGLAQSAEGAADRLQGRIAAFEARADEAPPAPAAVDLVFDEAPPAAAHAQREQAPFGGPSKEQAPFGGHRDNAAPASLPNDEIELGLIYIAFDLGAVFKQAKGLDALLEEKYDLLEDNELDVRLEKLERIKGLLETVTARAALLEENVAQQEDAIKTNIETLTKLCARADAVRGKTAEAHADYPEIAGTCDAVRAEISEEVVSHLRLKDADHDALEMAAYMLGEILAAFDALIASGPTVAAATDAATAAATDAATDAATEK</sequence>
<evidence type="ECO:0000256" key="1">
    <source>
        <dbReference type="SAM" id="Coils"/>
    </source>
</evidence>
<proteinExistence type="predicted"/>
<name>A0A481YUZ5_9VIRU</name>
<organism evidence="3">
    <name type="scientific">Marseillevirus LCMAC103</name>
    <dbReference type="NCBI Taxonomy" id="2506604"/>
    <lineage>
        <taxon>Viruses</taxon>
        <taxon>Varidnaviria</taxon>
        <taxon>Bamfordvirae</taxon>
        <taxon>Nucleocytoviricota</taxon>
        <taxon>Megaviricetes</taxon>
        <taxon>Pimascovirales</taxon>
        <taxon>Pimascovirales incertae sedis</taxon>
        <taxon>Marseilleviridae</taxon>
    </lineage>
</organism>
<dbReference type="EMBL" id="MK500340">
    <property type="protein sequence ID" value="QBK87018.1"/>
    <property type="molecule type" value="Genomic_DNA"/>
</dbReference>
<feature type="region of interest" description="Disordered" evidence="2">
    <location>
        <begin position="183"/>
        <end position="216"/>
    </location>
</feature>
<reference evidence="3" key="1">
    <citation type="journal article" date="2019" name="MBio">
        <title>Virus Genomes from Deep Sea Sediments Expand the Ocean Megavirome and Support Independent Origins of Viral Gigantism.</title>
        <authorList>
            <person name="Backstrom D."/>
            <person name="Yutin N."/>
            <person name="Jorgensen S.L."/>
            <person name="Dharamshi J."/>
            <person name="Homa F."/>
            <person name="Zaremba-Niedwiedzka K."/>
            <person name="Spang A."/>
            <person name="Wolf Y.I."/>
            <person name="Koonin E.V."/>
            <person name="Ettema T.J."/>
        </authorList>
    </citation>
    <scope>NUCLEOTIDE SEQUENCE</scope>
</reference>
<accession>A0A481YUZ5</accession>
<evidence type="ECO:0000256" key="2">
    <source>
        <dbReference type="SAM" id="MobiDB-lite"/>
    </source>
</evidence>